<dbReference type="AlphaFoldDB" id="A0A6G1KTN8"/>
<comment type="similarity">
    <text evidence="1">Belongs to the cytochrome b5 family. MAPR subfamily.</text>
</comment>
<evidence type="ECO:0000313" key="5">
    <source>
        <dbReference type="Proteomes" id="UP000799428"/>
    </source>
</evidence>
<dbReference type="SUPFAM" id="SSF55856">
    <property type="entry name" value="Cytochrome b5-like heme/steroid binding domain"/>
    <property type="match status" value="1"/>
</dbReference>
<dbReference type="GO" id="GO:0012505">
    <property type="term" value="C:endomembrane system"/>
    <property type="evidence" value="ECO:0007669"/>
    <property type="project" value="TreeGrafter"/>
</dbReference>
<evidence type="ECO:0000256" key="2">
    <source>
        <dbReference type="SAM" id="MobiDB-lite"/>
    </source>
</evidence>
<dbReference type="InterPro" id="IPR036400">
    <property type="entry name" value="Cyt_B5-like_heme/steroid_sf"/>
</dbReference>
<feature type="region of interest" description="Disordered" evidence="2">
    <location>
        <begin position="1"/>
        <end position="52"/>
    </location>
</feature>
<protein>
    <recommendedName>
        <fullName evidence="3">Cytochrome b5 heme-binding domain-containing protein</fullName>
    </recommendedName>
</protein>
<gene>
    <name evidence="4" type="ORF">K504DRAFT_457834</name>
</gene>
<organism evidence="4 5">
    <name type="scientific">Pleomassaria siparia CBS 279.74</name>
    <dbReference type="NCBI Taxonomy" id="1314801"/>
    <lineage>
        <taxon>Eukaryota</taxon>
        <taxon>Fungi</taxon>
        <taxon>Dikarya</taxon>
        <taxon>Ascomycota</taxon>
        <taxon>Pezizomycotina</taxon>
        <taxon>Dothideomycetes</taxon>
        <taxon>Pleosporomycetidae</taxon>
        <taxon>Pleosporales</taxon>
        <taxon>Pleomassariaceae</taxon>
        <taxon>Pleomassaria</taxon>
    </lineage>
</organism>
<feature type="compositionally biased region" description="Low complexity" evidence="2">
    <location>
        <begin position="21"/>
        <end position="41"/>
    </location>
</feature>
<dbReference type="OrthoDB" id="10257697at2759"/>
<evidence type="ECO:0000259" key="3">
    <source>
        <dbReference type="SMART" id="SM01117"/>
    </source>
</evidence>
<dbReference type="InterPro" id="IPR050577">
    <property type="entry name" value="MAPR/NEUFC/NENF-like"/>
</dbReference>
<dbReference type="SMART" id="SM01117">
    <property type="entry name" value="Cyt-b5"/>
    <property type="match status" value="1"/>
</dbReference>
<keyword evidence="5" id="KW-1185">Reference proteome</keyword>
<sequence>MSVRQRTVPINGNRPSTPDPLTETLLAQTSSSTTTPSKSSTDPGHKNAPDTNLSSLSVLDVLRIIGGLLLLSSGMSYLVNNGESMTWGYNPWWTRAREWRGLMKPTVSLTDAELLAYDGSDPAKPIYLALNGTIYDVSANRATYAPGGSYSFFSGRDAARAFLTGCFKEDATPDLRGVEEMYMPIDPPDESTEIPEPPADANEDPIVAAHRAARAHDKRRPTLSKAELKNRHAQELRVARKKVREGLEHWHMLFRGDKGKPYFKVGEVKREKGWLEKLPKRELCEQAKKGRPVRKVNTGNEKKI</sequence>
<dbReference type="EMBL" id="MU005764">
    <property type="protein sequence ID" value="KAF2715687.1"/>
    <property type="molecule type" value="Genomic_DNA"/>
</dbReference>
<proteinExistence type="inferred from homology"/>
<dbReference type="PANTHER" id="PTHR10281">
    <property type="entry name" value="MEMBRANE-ASSOCIATED PROGESTERONE RECEPTOR COMPONENT-RELATED"/>
    <property type="match status" value="1"/>
</dbReference>
<reference evidence="4" key="1">
    <citation type="journal article" date="2020" name="Stud. Mycol.">
        <title>101 Dothideomycetes genomes: a test case for predicting lifestyles and emergence of pathogens.</title>
        <authorList>
            <person name="Haridas S."/>
            <person name="Albert R."/>
            <person name="Binder M."/>
            <person name="Bloem J."/>
            <person name="Labutti K."/>
            <person name="Salamov A."/>
            <person name="Andreopoulos B."/>
            <person name="Baker S."/>
            <person name="Barry K."/>
            <person name="Bills G."/>
            <person name="Bluhm B."/>
            <person name="Cannon C."/>
            <person name="Castanera R."/>
            <person name="Culley D."/>
            <person name="Daum C."/>
            <person name="Ezra D."/>
            <person name="Gonzalez J."/>
            <person name="Henrissat B."/>
            <person name="Kuo A."/>
            <person name="Liang C."/>
            <person name="Lipzen A."/>
            <person name="Lutzoni F."/>
            <person name="Magnuson J."/>
            <person name="Mondo S."/>
            <person name="Nolan M."/>
            <person name="Ohm R."/>
            <person name="Pangilinan J."/>
            <person name="Park H.-J."/>
            <person name="Ramirez L."/>
            <person name="Alfaro M."/>
            <person name="Sun H."/>
            <person name="Tritt A."/>
            <person name="Yoshinaga Y."/>
            <person name="Zwiers L.-H."/>
            <person name="Turgeon B."/>
            <person name="Goodwin S."/>
            <person name="Spatafora J."/>
            <person name="Crous P."/>
            <person name="Grigoriev I."/>
        </authorList>
    </citation>
    <scope>NUCLEOTIDE SEQUENCE</scope>
    <source>
        <strain evidence="4">CBS 279.74</strain>
    </source>
</reference>
<dbReference type="FunFam" id="3.10.120.10:FF:000018">
    <property type="entry name" value="Heme/steroid binding domain protein, putative"/>
    <property type="match status" value="1"/>
</dbReference>
<dbReference type="Pfam" id="PF00173">
    <property type="entry name" value="Cyt-b5"/>
    <property type="match status" value="1"/>
</dbReference>
<dbReference type="Gene3D" id="3.10.120.10">
    <property type="entry name" value="Cytochrome b5-like heme/steroid binding domain"/>
    <property type="match status" value="1"/>
</dbReference>
<name>A0A6G1KTN8_9PLEO</name>
<dbReference type="Proteomes" id="UP000799428">
    <property type="component" value="Unassembled WGS sequence"/>
</dbReference>
<dbReference type="PANTHER" id="PTHR10281:SF76">
    <property type="entry name" value="CALCUTTA CUP-RELATED"/>
    <property type="match status" value="1"/>
</dbReference>
<accession>A0A6G1KTN8</accession>
<feature type="domain" description="Cytochrome b5 heme-binding" evidence="3">
    <location>
        <begin position="109"/>
        <end position="189"/>
    </location>
</feature>
<evidence type="ECO:0000256" key="1">
    <source>
        <dbReference type="ARBA" id="ARBA00038357"/>
    </source>
</evidence>
<evidence type="ECO:0000313" key="4">
    <source>
        <dbReference type="EMBL" id="KAF2715687.1"/>
    </source>
</evidence>
<dbReference type="InterPro" id="IPR001199">
    <property type="entry name" value="Cyt_B5-like_heme/steroid-bd"/>
</dbReference>
<feature type="compositionally biased region" description="Polar residues" evidence="2">
    <location>
        <begin position="1"/>
        <end position="16"/>
    </location>
</feature>
<dbReference type="GO" id="GO:0016020">
    <property type="term" value="C:membrane"/>
    <property type="evidence" value="ECO:0007669"/>
    <property type="project" value="TreeGrafter"/>
</dbReference>